<comment type="subcellular location">
    <subcellularLocation>
        <location evidence="1 8">Cell outer membrane</location>
        <topology evidence="1 8">Multi-pass membrane protein</topology>
    </subcellularLocation>
</comment>
<feature type="chain" id="PRO_5020332031" evidence="11">
    <location>
        <begin position="27"/>
        <end position="934"/>
    </location>
</feature>
<dbReference type="EMBL" id="SAWZ01000002">
    <property type="protein sequence ID" value="RXR07396.1"/>
    <property type="molecule type" value="Genomic_DNA"/>
</dbReference>
<dbReference type="Pfam" id="PF07715">
    <property type="entry name" value="Plug"/>
    <property type="match status" value="1"/>
</dbReference>
<evidence type="ECO:0000313" key="15">
    <source>
        <dbReference type="Proteomes" id="UP000289784"/>
    </source>
</evidence>
<keyword evidence="3 8" id="KW-1134">Transmembrane beta strand</keyword>
<keyword evidence="11" id="KW-0732">Signal</keyword>
<evidence type="ECO:0000256" key="7">
    <source>
        <dbReference type="ARBA" id="ARBA00023237"/>
    </source>
</evidence>
<dbReference type="PANTHER" id="PTHR40980">
    <property type="entry name" value="PLUG DOMAIN-CONTAINING PROTEIN"/>
    <property type="match status" value="1"/>
</dbReference>
<feature type="domain" description="TonB-dependent receptor-like beta-barrel" evidence="12">
    <location>
        <begin position="422"/>
        <end position="897"/>
    </location>
</feature>
<protein>
    <submittedName>
        <fullName evidence="14">TonB-dependent receptor</fullName>
    </submittedName>
</protein>
<keyword evidence="6 8" id="KW-0472">Membrane</keyword>
<dbReference type="SUPFAM" id="SSF56935">
    <property type="entry name" value="Porins"/>
    <property type="match status" value="1"/>
</dbReference>
<dbReference type="InterPro" id="IPR037066">
    <property type="entry name" value="Plug_dom_sf"/>
</dbReference>
<dbReference type="InterPro" id="IPR039426">
    <property type="entry name" value="TonB-dep_rcpt-like"/>
</dbReference>
<evidence type="ECO:0000259" key="12">
    <source>
        <dbReference type="Pfam" id="PF00593"/>
    </source>
</evidence>
<evidence type="ECO:0000256" key="3">
    <source>
        <dbReference type="ARBA" id="ARBA00022452"/>
    </source>
</evidence>
<sequence>MRTTRSIHATLLASAIAIALVTPALAQDTTQSASDTPEQSTQAAPDTQSSQATPQAGTATTMDTVQVLGMRESLQSAQAIKRDSEQIIDSVVAQDIGKLPDITASASLARVTGVQVTRAAGEAADVQVRGLPNLTTTYNGRELFTAENRSVALQDFPAGGVSGLDVYKSSTAELVEGGIAGLINVRSRRPFDFEGREMSGSLNTVYLDQSDKADLNGNFLFSDRWDTSVGEMGFLVNAAWNRLRFLDSTRENSLVMGVAQPGQTDQPGFRYPDGVGTFYGQGRRTRPSLNAAFQWKPNEHWEINADFLYQAFRSRDNDSYMFVPLYSADMQMSDVDLAEGNQAPQARGFTATGGLRPEGYQASVDAKTDTYQFGLGAVYQNEGVRWSSDIAFTDSEYSLTQNNIDWAFASTPVRDVQFESTGDGGPSYSFRDFNLFDPANYIFRGFFDRNYMAGGNDFQARTDFEFTPESGFITKYQAGVRYTDRDAERHNGERYGYIESAGLTYLDLPVGLTTTGGGFEGSSGGPPRKWISATRNSIRRNADQLRQITDSLLPADNTDFDTLGDPAYNDLQTFTANEKASTAYAQVRYAFDTAIPIDGSLGMRAVQTETQVNGTSRDESTNTFTPVSSRNKYTDYLPNASIRFRLSDEFQIRAAATKTRTRPNFDQLNPSTIINPRQGACNTDPTSINCFQSANSGNPNLSPLESKNYDLSFEYYFSRSGSASVALFRRDVQGFIANVTTDQPDPIYGTLRLTRPENGGEGSMEGAEIAFTSFLDLDALPPWARNFGVQANYTYIDAGAEQGPTVAESIPGEPRIPGVSKNSYNLVLMYEQPVFSARLAYNWRSKWVQEYLQINDPALGGPGPFLPLVQDERGTLDLSLNYTPIPSMTIAFDVNNILGDPITNSRTYNVEGDTYTRQVKYLETLYSLGVRFRF</sequence>
<keyword evidence="5 9" id="KW-0798">TonB box</keyword>
<keyword evidence="4 8" id="KW-0812">Transmembrane</keyword>
<dbReference type="OrthoDB" id="8727862at2"/>
<evidence type="ECO:0000256" key="6">
    <source>
        <dbReference type="ARBA" id="ARBA00023136"/>
    </source>
</evidence>
<evidence type="ECO:0000256" key="9">
    <source>
        <dbReference type="RuleBase" id="RU003357"/>
    </source>
</evidence>
<name>A0A4Q1JXK5_9GAMM</name>
<dbReference type="AlphaFoldDB" id="A0A4Q1JXK5"/>
<dbReference type="Pfam" id="PF00593">
    <property type="entry name" value="TonB_dep_Rec_b-barrel"/>
    <property type="match status" value="1"/>
</dbReference>
<gene>
    <name evidence="14" type="ORF">EPA99_05635</name>
</gene>
<dbReference type="PROSITE" id="PS52016">
    <property type="entry name" value="TONB_DEPENDENT_REC_3"/>
    <property type="match status" value="1"/>
</dbReference>
<proteinExistence type="inferred from homology"/>
<keyword evidence="7 8" id="KW-0998">Cell outer membrane</keyword>
<feature type="domain" description="TonB-dependent receptor plug" evidence="13">
    <location>
        <begin position="81"/>
        <end position="181"/>
    </location>
</feature>
<evidence type="ECO:0000256" key="10">
    <source>
        <dbReference type="SAM" id="MobiDB-lite"/>
    </source>
</evidence>
<dbReference type="NCBIfam" id="TIGR01782">
    <property type="entry name" value="TonB-Xanth-Caul"/>
    <property type="match status" value="1"/>
</dbReference>
<reference evidence="14 15" key="1">
    <citation type="submission" date="2019-01" db="EMBL/GenBank/DDBJ databases">
        <title>Pseudoxanthomonas composti sp. nov., isolated from compost.</title>
        <authorList>
            <person name="Yang G."/>
        </authorList>
    </citation>
    <scope>NUCLEOTIDE SEQUENCE [LARGE SCALE GENOMIC DNA]</scope>
    <source>
        <strain evidence="14 15">GSS15</strain>
    </source>
</reference>
<evidence type="ECO:0000256" key="1">
    <source>
        <dbReference type="ARBA" id="ARBA00004571"/>
    </source>
</evidence>
<feature type="region of interest" description="Disordered" evidence="10">
    <location>
        <begin position="29"/>
        <end position="59"/>
    </location>
</feature>
<evidence type="ECO:0000256" key="11">
    <source>
        <dbReference type="SAM" id="SignalP"/>
    </source>
</evidence>
<feature type="signal peptide" evidence="11">
    <location>
        <begin position="1"/>
        <end position="26"/>
    </location>
</feature>
<dbReference type="InterPro" id="IPR012910">
    <property type="entry name" value="Plug_dom"/>
</dbReference>
<comment type="similarity">
    <text evidence="8 9">Belongs to the TonB-dependent receptor family.</text>
</comment>
<evidence type="ECO:0000256" key="5">
    <source>
        <dbReference type="ARBA" id="ARBA00023077"/>
    </source>
</evidence>
<keyword evidence="14" id="KW-0675">Receptor</keyword>
<dbReference type="Gene3D" id="2.170.130.10">
    <property type="entry name" value="TonB-dependent receptor, plug domain"/>
    <property type="match status" value="1"/>
</dbReference>
<dbReference type="GO" id="GO:0009279">
    <property type="term" value="C:cell outer membrane"/>
    <property type="evidence" value="ECO:0007669"/>
    <property type="project" value="UniProtKB-SubCell"/>
</dbReference>
<dbReference type="RefSeq" id="WP_129470210.1">
    <property type="nucleotide sequence ID" value="NZ_SAWZ01000002.1"/>
</dbReference>
<evidence type="ECO:0000259" key="13">
    <source>
        <dbReference type="Pfam" id="PF07715"/>
    </source>
</evidence>
<comment type="caution">
    <text evidence="14">The sequence shown here is derived from an EMBL/GenBank/DDBJ whole genome shotgun (WGS) entry which is preliminary data.</text>
</comment>
<dbReference type="InterPro" id="IPR036942">
    <property type="entry name" value="Beta-barrel_TonB_sf"/>
</dbReference>
<dbReference type="InterPro" id="IPR010104">
    <property type="entry name" value="TonB_rcpt_bac"/>
</dbReference>
<dbReference type="Proteomes" id="UP000289784">
    <property type="component" value="Unassembled WGS sequence"/>
</dbReference>
<accession>A0A4Q1JXK5</accession>
<keyword evidence="2 8" id="KW-0813">Transport</keyword>
<keyword evidence="15" id="KW-1185">Reference proteome</keyword>
<dbReference type="InterPro" id="IPR000531">
    <property type="entry name" value="Beta-barrel_TonB"/>
</dbReference>
<evidence type="ECO:0000256" key="8">
    <source>
        <dbReference type="PROSITE-ProRule" id="PRU01360"/>
    </source>
</evidence>
<evidence type="ECO:0000256" key="2">
    <source>
        <dbReference type="ARBA" id="ARBA00022448"/>
    </source>
</evidence>
<dbReference type="Gene3D" id="2.40.170.20">
    <property type="entry name" value="TonB-dependent receptor, beta-barrel domain"/>
    <property type="match status" value="1"/>
</dbReference>
<evidence type="ECO:0000256" key="4">
    <source>
        <dbReference type="ARBA" id="ARBA00022692"/>
    </source>
</evidence>
<evidence type="ECO:0000313" key="14">
    <source>
        <dbReference type="EMBL" id="RXR07396.1"/>
    </source>
</evidence>
<organism evidence="14 15">
    <name type="scientific">Pseudoxanthomonas composti</name>
    <dbReference type="NCBI Taxonomy" id="2137479"/>
    <lineage>
        <taxon>Bacteria</taxon>
        <taxon>Pseudomonadati</taxon>
        <taxon>Pseudomonadota</taxon>
        <taxon>Gammaproteobacteria</taxon>
        <taxon>Lysobacterales</taxon>
        <taxon>Lysobacteraceae</taxon>
        <taxon>Pseudoxanthomonas</taxon>
    </lineage>
</organism>
<dbReference type="PANTHER" id="PTHR40980:SF3">
    <property type="entry name" value="TONB-DEPENDENT RECEPTOR-LIKE BETA-BARREL DOMAIN-CONTAINING PROTEIN"/>
    <property type="match status" value="1"/>
</dbReference>